<evidence type="ECO:0000313" key="3">
    <source>
        <dbReference type="Proteomes" id="UP000298653"/>
    </source>
</evidence>
<dbReference type="InterPro" id="IPR025272">
    <property type="entry name" value="SocA_Panacea"/>
</dbReference>
<sequence length="146" mass="16792">MARVLDVAKYILHKKGPMTTMKLEKLTYYCQAWSLAWDDVPLFDEEFEAWANGPVCPQLFEKHRGMFVVDEDIFTDSGSIQNVFSEDELETMDNVLEYYGDKEPQWLSELTHKEAPWKIARAGCAPGAYCNEVITKESMQSYYGGL</sequence>
<dbReference type="Pfam" id="PF13274">
    <property type="entry name" value="SocA_Panacea"/>
    <property type="match status" value="1"/>
</dbReference>
<feature type="domain" description="Antitoxin SocA-like Panacea" evidence="1">
    <location>
        <begin position="23"/>
        <end position="118"/>
    </location>
</feature>
<evidence type="ECO:0000259" key="1">
    <source>
        <dbReference type="Pfam" id="PF13274"/>
    </source>
</evidence>
<keyword evidence="3" id="KW-1185">Reference proteome</keyword>
<reference evidence="2 3" key="1">
    <citation type="submission" date="2019-05" db="EMBL/GenBank/DDBJ databases">
        <title>Complete genome sequencing of Anaerostipes rhamnosivorans.</title>
        <authorList>
            <person name="Bui T.P.N."/>
            <person name="de Vos W.M."/>
        </authorList>
    </citation>
    <scope>NUCLEOTIDE SEQUENCE [LARGE SCALE GENOMIC DNA]</scope>
    <source>
        <strain evidence="2 3">1y2</strain>
    </source>
</reference>
<name>A0A4P8I9U9_9FIRM</name>
<dbReference type="KEGG" id="arf:AR1Y2_0824"/>
<proteinExistence type="predicted"/>
<dbReference type="EMBL" id="CP040058">
    <property type="protein sequence ID" value="QCP34278.1"/>
    <property type="molecule type" value="Genomic_DNA"/>
</dbReference>
<dbReference type="RefSeq" id="WP_243118850.1">
    <property type="nucleotide sequence ID" value="NZ_CP040058.1"/>
</dbReference>
<protein>
    <submittedName>
        <fullName evidence="2">Prophage protein (Ps3)</fullName>
    </submittedName>
</protein>
<gene>
    <name evidence="2" type="ORF">AR1Y2_0824</name>
</gene>
<accession>A0A4P8I9U9</accession>
<dbReference type="AlphaFoldDB" id="A0A4P8I9U9"/>
<evidence type="ECO:0000313" key="2">
    <source>
        <dbReference type="EMBL" id="QCP34278.1"/>
    </source>
</evidence>
<organism evidence="2 3">
    <name type="scientific">Anaerostipes rhamnosivorans</name>
    <dbReference type="NCBI Taxonomy" id="1229621"/>
    <lineage>
        <taxon>Bacteria</taxon>
        <taxon>Bacillati</taxon>
        <taxon>Bacillota</taxon>
        <taxon>Clostridia</taxon>
        <taxon>Lachnospirales</taxon>
        <taxon>Lachnospiraceae</taxon>
        <taxon>Anaerostipes</taxon>
    </lineage>
</organism>
<dbReference type="Proteomes" id="UP000298653">
    <property type="component" value="Chromosome"/>
</dbReference>